<comment type="cofactor">
    <cofactor evidence="1 19">
        <name>Mg(2+)</name>
        <dbReference type="ChEBI" id="CHEBI:18420"/>
    </cofactor>
</comment>
<dbReference type="PANTHER" id="PTHR34148">
    <property type="entry name" value="ADENOSYLCOBINAMIDE-GDP RIBAZOLETRANSFERASE"/>
    <property type="match status" value="1"/>
</dbReference>
<comment type="pathway">
    <text evidence="3 19">Cofactor biosynthesis; adenosylcobalamin biosynthesis; adenosylcobalamin from cob(II)yrinate a,c-diamide: step 7/7.</text>
</comment>
<evidence type="ECO:0000256" key="10">
    <source>
        <dbReference type="ARBA" id="ARBA00022692"/>
    </source>
</evidence>
<keyword evidence="12 19" id="KW-1133">Transmembrane helix</keyword>
<evidence type="ECO:0000256" key="16">
    <source>
        <dbReference type="ARBA" id="ARBA00032853"/>
    </source>
</evidence>
<comment type="catalytic activity">
    <reaction evidence="17 19">
        <text>alpha-ribazole + adenosylcob(III)inamide-GDP = adenosylcob(III)alamin + GMP + H(+)</text>
        <dbReference type="Rhea" id="RHEA:16049"/>
        <dbReference type="ChEBI" id="CHEBI:10329"/>
        <dbReference type="ChEBI" id="CHEBI:15378"/>
        <dbReference type="ChEBI" id="CHEBI:18408"/>
        <dbReference type="ChEBI" id="CHEBI:58115"/>
        <dbReference type="ChEBI" id="CHEBI:60487"/>
        <dbReference type="EC" id="2.7.8.26"/>
    </reaction>
</comment>
<keyword evidence="8 19" id="KW-0169">Cobalamin biosynthesis</keyword>
<dbReference type="Pfam" id="PF02654">
    <property type="entry name" value="CobS"/>
    <property type="match status" value="1"/>
</dbReference>
<keyword evidence="7 19" id="KW-1003">Cell membrane</keyword>
<proteinExistence type="inferred from homology"/>
<evidence type="ECO:0000256" key="18">
    <source>
        <dbReference type="ARBA" id="ARBA00049504"/>
    </source>
</evidence>
<evidence type="ECO:0000256" key="13">
    <source>
        <dbReference type="ARBA" id="ARBA00023136"/>
    </source>
</evidence>
<dbReference type="PANTHER" id="PTHR34148:SF1">
    <property type="entry name" value="ADENOSYLCOBINAMIDE-GDP RIBAZOLETRANSFERASE"/>
    <property type="match status" value="1"/>
</dbReference>
<dbReference type="EMBL" id="JAGHKO010000001">
    <property type="protein sequence ID" value="MBO9200241.1"/>
    <property type="molecule type" value="Genomic_DNA"/>
</dbReference>
<sequence length="270" mass="30665">MKKELRIFFTAMMFLTRLPVPRFTDHSPDYLEKSVRYFPLIGWMVAGLSGLAFLIFNKYISEDIALAASIIAGILTTGAFHEDGFADVCDAFGGGWTKEKILLIMKDSRLGSYGVIGMMAILLCKFLLLKELPKFTPDLHEPSINIFYNYRYFLLTLLAAHSVSRLMPVLVMRYYEYVTDPDNSKSKPTAAQKPTFPALFVPIITALIPFAFMSWQFLLAIIPVVYIAFSLAKYFKKWIGGYTGDCLGAIQQVSELSFYLGMIIIWRYVI</sequence>
<keyword evidence="11 19" id="KW-0460">Magnesium</keyword>
<keyword evidence="9 19" id="KW-0808">Transferase</keyword>
<evidence type="ECO:0000256" key="6">
    <source>
        <dbReference type="ARBA" id="ARBA00015850"/>
    </source>
</evidence>
<name>A0ABS3YQR6_9BACT</name>
<comment type="similarity">
    <text evidence="4 19">Belongs to the CobS family.</text>
</comment>
<dbReference type="EC" id="2.7.8.26" evidence="5 19"/>
<evidence type="ECO:0000256" key="9">
    <source>
        <dbReference type="ARBA" id="ARBA00022679"/>
    </source>
</evidence>
<protein>
    <recommendedName>
        <fullName evidence="6 19">Adenosylcobinamide-GDP ribazoletransferase</fullName>
        <ecNumber evidence="5 19">2.7.8.26</ecNumber>
    </recommendedName>
    <alternativeName>
        <fullName evidence="16 19">Cobalamin synthase</fullName>
    </alternativeName>
    <alternativeName>
        <fullName evidence="15 19">Cobalamin-5'-phosphate synthase</fullName>
    </alternativeName>
</protein>
<organism evidence="20 21">
    <name type="scientific">Niastella soli</name>
    <dbReference type="NCBI Taxonomy" id="2821487"/>
    <lineage>
        <taxon>Bacteria</taxon>
        <taxon>Pseudomonadati</taxon>
        <taxon>Bacteroidota</taxon>
        <taxon>Chitinophagia</taxon>
        <taxon>Chitinophagales</taxon>
        <taxon>Chitinophagaceae</taxon>
        <taxon>Niastella</taxon>
    </lineage>
</organism>
<accession>A0ABS3YQR6</accession>
<evidence type="ECO:0000256" key="1">
    <source>
        <dbReference type="ARBA" id="ARBA00001946"/>
    </source>
</evidence>
<comment type="catalytic activity">
    <reaction evidence="18 19">
        <text>alpha-ribazole 5'-phosphate + adenosylcob(III)inamide-GDP = adenosylcob(III)alamin 5'-phosphate + GMP + H(+)</text>
        <dbReference type="Rhea" id="RHEA:23560"/>
        <dbReference type="ChEBI" id="CHEBI:15378"/>
        <dbReference type="ChEBI" id="CHEBI:57918"/>
        <dbReference type="ChEBI" id="CHEBI:58115"/>
        <dbReference type="ChEBI" id="CHEBI:60487"/>
        <dbReference type="ChEBI" id="CHEBI:60493"/>
        <dbReference type="EC" id="2.7.8.26"/>
    </reaction>
</comment>
<dbReference type="HAMAP" id="MF_00719">
    <property type="entry name" value="CobS"/>
    <property type="match status" value="1"/>
</dbReference>
<comment type="caution">
    <text evidence="20">The sequence shown here is derived from an EMBL/GenBank/DDBJ whole genome shotgun (WGS) entry which is preliminary data.</text>
</comment>
<evidence type="ECO:0000256" key="19">
    <source>
        <dbReference type="HAMAP-Rule" id="MF_00719"/>
    </source>
</evidence>
<keyword evidence="13 19" id="KW-0472">Membrane</keyword>
<keyword evidence="21" id="KW-1185">Reference proteome</keyword>
<evidence type="ECO:0000256" key="8">
    <source>
        <dbReference type="ARBA" id="ARBA00022573"/>
    </source>
</evidence>
<evidence type="ECO:0000256" key="4">
    <source>
        <dbReference type="ARBA" id="ARBA00010561"/>
    </source>
</evidence>
<keyword evidence="10 19" id="KW-0812">Transmembrane</keyword>
<feature type="transmembrane region" description="Helical" evidence="19">
    <location>
        <begin position="196"/>
        <end position="229"/>
    </location>
</feature>
<dbReference type="Proteomes" id="UP000677244">
    <property type="component" value="Unassembled WGS sequence"/>
</dbReference>
<feature type="transmembrane region" description="Helical" evidence="19">
    <location>
        <begin position="149"/>
        <end position="175"/>
    </location>
</feature>
<evidence type="ECO:0000256" key="11">
    <source>
        <dbReference type="ARBA" id="ARBA00022842"/>
    </source>
</evidence>
<feature type="transmembrane region" description="Helical" evidence="19">
    <location>
        <begin position="110"/>
        <end position="129"/>
    </location>
</feature>
<evidence type="ECO:0000256" key="3">
    <source>
        <dbReference type="ARBA" id="ARBA00004663"/>
    </source>
</evidence>
<feature type="transmembrane region" description="Helical" evidence="19">
    <location>
        <begin position="35"/>
        <end position="56"/>
    </location>
</feature>
<gene>
    <name evidence="19" type="primary">cobS</name>
    <name evidence="20" type="ORF">J7I42_08230</name>
</gene>
<evidence type="ECO:0000256" key="15">
    <source>
        <dbReference type="ARBA" id="ARBA00032605"/>
    </source>
</evidence>
<comment type="subcellular location">
    <subcellularLocation>
        <location evidence="2 19">Cell membrane</location>
        <topology evidence="2 19">Multi-pass membrane protein</topology>
    </subcellularLocation>
</comment>
<evidence type="ECO:0000313" key="21">
    <source>
        <dbReference type="Proteomes" id="UP000677244"/>
    </source>
</evidence>
<evidence type="ECO:0000256" key="12">
    <source>
        <dbReference type="ARBA" id="ARBA00022989"/>
    </source>
</evidence>
<dbReference type="InterPro" id="IPR003805">
    <property type="entry name" value="CobS"/>
</dbReference>
<reference evidence="20 21" key="1">
    <citation type="submission" date="2021-03" db="EMBL/GenBank/DDBJ databases">
        <title>Assistant Professor.</title>
        <authorList>
            <person name="Huq M.A."/>
        </authorList>
    </citation>
    <scope>NUCLEOTIDE SEQUENCE [LARGE SCALE GENOMIC DNA]</scope>
    <source>
        <strain evidence="20 21">MAH-29</strain>
    </source>
</reference>
<evidence type="ECO:0000256" key="17">
    <source>
        <dbReference type="ARBA" id="ARBA00048623"/>
    </source>
</evidence>
<evidence type="ECO:0000256" key="14">
    <source>
        <dbReference type="ARBA" id="ARBA00025228"/>
    </source>
</evidence>
<comment type="function">
    <text evidence="14 19">Joins adenosylcobinamide-GDP and alpha-ribazole to generate adenosylcobalamin (Ado-cobalamin). Also synthesizes adenosylcobalamin 5'-phosphate from adenosylcobinamide-GDP and alpha-ribazole 5'-phosphate.</text>
</comment>
<evidence type="ECO:0000256" key="7">
    <source>
        <dbReference type="ARBA" id="ARBA00022475"/>
    </source>
</evidence>
<evidence type="ECO:0000313" key="20">
    <source>
        <dbReference type="EMBL" id="MBO9200241.1"/>
    </source>
</evidence>
<evidence type="ECO:0000256" key="5">
    <source>
        <dbReference type="ARBA" id="ARBA00013200"/>
    </source>
</evidence>
<dbReference type="RefSeq" id="WP_209138294.1">
    <property type="nucleotide sequence ID" value="NZ_JAGHKO010000001.1"/>
</dbReference>
<evidence type="ECO:0000256" key="2">
    <source>
        <dbReference type="ARBA" id="ARBA00004651"/>
    </source>
</evidence>